<feature type="transmembrane region" description="Helical" evidence="5">
    <location>
        <begin position="82"/>
        <end position="103"/>
    </location>
</feature>
<dbReference type="PANTHER" id="PTHR37306:SF1">
    <property type="entry name" value="COLICIN V PRODUCTION PROTEIN"/>
    <property type="match status" value="1"/>
</dbReference>
<sequence>MTSLNYIDVAVIAIAVLGLLIGFLRGFIAQIISISGFVLAYIVAFCFYKNVSPVLRSALPVPAYESYQQYEFIVKGLNLDTYVFNAVSFALLFFGTKLGISLIGKTLHIIAKMPGLNAINRWTGALLGLVEALLIVVIAVNVLTITPSDMLQRELAGSVIAPYCINEFPQLAGKLQELWKQNPAV</sequence>
<evidence type="ECO:0000256" key="4">
    <source>
        <dbReference type="ARBA" id="ARBA00023136"/>
    </source>
</evidence>
<dbReference type="Pfam" id="PF02674">
    <property type="entry name" value="Colicin_V"/>
    <property type="match status" value="1"/>
</dbReference>
<feature type="transmembrane region" description="Helical" evidence="5">
    <location>
        <begin position="124"/>
        <end position="145"/>
    </location>
</feature>
<evidence type="ECO:0000256" key="3">
    <source>
        <dbReference type="ARBA" id="ARBA00022989"/>
    </source>
</evidence>
<comment type="subcellular location">
    <subcellularLocation>
        <location evidence="1">Membrane</location>
        <topology evidence="1">Multi-pass membrane protein</topology>
    </subcellularLocation>
</comment>
<name>A0ABY3SMN1_9BACL</name>
<dbReference type="InterPro" id="IPR003825">
    <property type="entry name" value="Colicin-V_CvpA"/>
</dbReference>
<keyword evidence="3 5" id="KW-1133">Transmembrane helix</keyword>
<keyword evidence="2 5" id="KW-0812">Transmembrane</keyword>
<accession>A0ABY3SMN1</accession>
<evidence type="ECO:0000256" key="5">
    <source>
        <dbReference type="SAM" id="Phobius"/>
    </source>
</evidence>
<evidence type="ECO:0000313" key="7">
    <source>
        <dbReference type="Proteomes" id="UP001649230"/>
    </source>
</evidence>
<gene>
    <name evidence="6" type="ORF">L0M14_04510</name>
</gene>
<dbReference type="RefSeq" id="WP_235121035.1">
    <property type="nucleotide sequence ID" value="NZ_CP090978.1"/>
</dbReference>
<evidence type="ECO:0000313" key="6">
    <source>
        <dbReference type="EMBL" id="UJF34461.1"/>
    </source>
</evidence>
<dbReference type="EMBL" id="CP090978">
    <property type="protein sequence ID" value="UJF34461.1"/>
    <property type="molecule type" value="Genomic_DNA"/>
</dbReference>
<dbReference type="PANTHER" id="PTHR37306">
    <property type="entry name" value="COLICIN V PRODUCTION PROTEIN"/>
    <property type="match status" value="1"/>
</dbReference>
<keyword evidence="4 5" id="KW-0472">Membrane</keyword>
<protein>
    <submittedName>
        <fullName evidence="6">CvpA family protein</fullName>
    </submittedName>
</protein>
<keyword evidence="7" id="KW-1185">Reference proteome</keyword>
<organism evidence="6 7">
    <name type="scientific">Paenibacillus hexagrammi</name>
    <dbReference type="NCBI Taxonomy" id="2908839"/>
    <lineage>
        <taxon>Bacteria</taxon>
        <taxon>Bacillati</taxon>
        <taxon>Bacillota</taxon>
        <taxon>Bacilli</taxon>
        <taxon>Bacillales</taxon>
        <taxon>Paenibacillaceae</taxon>
        <taxon>Paenibacillus</taxon>
    </lineage>
</organism>
<proteinExistence type="predicted"/>
<feature type="transmembrane region" description="Helical" evidence="5">
    <location>
        <begin position="6"/>
        <end position="24"/>
    </location>
</feature>
<evidence type="ECO:0000256" key="1">
    <source>
        <dbReference type="ARBA" id="ARBA00004141"/>
    </source>
</evidence>
<evidence type="ECO:0000256" key="2">
    <source>
        <dbReference type="ARBA" id="ARBA00022692"/>
    </source>
</evidence>
<dbReference type="Proteomes" id="UP001649230">
    <property type="component" value="Chromosome"/>
</dbReference>
<reference evidence="6 7" key="1">
    <citation type="journal article" date="2024" name="Int. J. Syst. Evol. Microbiol.">
        <title>Paenibacillus hexagrammi sp. nov., a novel bacterium isolated from the gut content of Hexagrammos agrammus.</title>
        <authorList>
            <person name="Jung H.K."/>
            <person name="Kim D.G."/>
            <person name="Zin H."/>
            <person name="Park J."/>
            <person name="Jung H."/>
            <person name="Kim Y.O."/>
            <person name="Kong H.J."/>
            <person name="Kim J.W."/>
            <person name="Kim Y.S."/>
        </authorList>
    </citation>
    <scope>NUCLEOTIDE SEQUENCE [LARGE SCALE GENOMIC DNA]</scope>
    <source>
        <strain evidence="6 7">YPD9-1</strain>
    </source>
</reference>
<feature type="transmembrane region" description="Helical" evidence="5">
    <location>
        <begin position="31"/>
        <end position="51"/>
    </location>
</feature>